<dbReference type="AlphaFoldDB" id="A0A5A9W4S6"/>
<gene>
    <name evidence="1" type="ORF">E1H14_06965</name>
</gene>
<organism evidence="1 2">
    <name type="scientific">Nitrincola tapanii</name>
    <dbReference type="NCBI Taxonomy" id="1708751"/>
    <lineage>
        <taxon>Bacteria</taxon>
        <taxon>Pseudomonadati</taxon>
        <taxon>Pseudomonadota</taxon>
        <taxon>Gammaproteobacteria</taxon>
        <taxon>Oceanospirillales</taxon>
        <taxon>Oceanospirillaceae</taxon>
        <taxon>Nitrincola</taxon>
    </lineage>
</organism>
<evidence type="ECO:0000313" key="2">
    <source>
        <dbReference type="Proteomes" id="UP000325302"/>
    </source>
</evidence>
<keyword evidence="2" id="KW-1185">Reference proteome</keyword>
<comment type="caution">
    <text evidence="1">The sequence shown here is derived from an EMBL/GenBank/DDBJ whole genome shotgun (WGS) entry which is preliminary data.</text>
</comment>
<accession>A0A5A9W4S6</accession>
<dbReference type="EMBL" id="SMRS01000004">
    <property type="protein sequence ID" value="KAA0875155.1"/>
    <property type="molecule type" value="Genomic_DNA"/>
</dbReference>
<protein>
    <submittedName>
        <fullName evidence="1">Uncharacterized protein</fullName>
    </submittedName>
</protein>
<evidence type="ECO:0000313" key="1">
    <source>
        <dbReference type="EMBL" id="KAA0875155.1"/>
    </source>
</evidence>
<dbReference type="OrthoDB" id="6120657at2"/>
<sequence length="79" mass="9234">MNDPQSAGVELERIERDFFARDAQEQQEFLTQTWCNHCQAADLGMDEPVEYECRGLITIEGRCLRCRQPVYTELTDESF</sequence>
<name>A0A5A9W4S6_9GAMM</name>
<dbReference type="Proteomes" id="UP000325302">
    <property type="component" value="Unassembled WGS sequence"/>
</dbReference>
<reference evidence="1 2" key="1">
    <citation type="submission" date="2019-03" db="EMBL/GenBank/DDBJ databases">
        <title>Nitrincola sp. nov. isolated from an Indian soda lake.</title>
        <authorList>
            <person name="Joshi A."/>
            <person name="Thite S.V."/>
            <person name="Joseph N."/>
            <person name="Dhotre D."/>
            <person name="Moorthy M."/>
            <person name="Shouche Y.S."/>
        </authorList>
    </citation>
    <scope>NUCLEOTIDE SEQUENCE [LARGE SCALE GENOMIC DNA]</scope>
    <source>
        <strain evidence="1 2">MEB193</strain>
    </source>
</reference>
<dbReference type="RefSeq" id="WP_149390735.1">
    <property type="nucleotide sequence ID" value="NZ_SMRS01000004.1"/>
</dbReference>
<proteinExistence type="predicted"/>